<organism evidence="3 4">
    <name type="scientific">Afipia felis</name>
    <name type="common">Cat scratch disease bacillus</name>
    <dbReference type="NCBI Taxonomy" id="1035"/>
    <lineage>
        <taxon>Bacteria</taxon>
        <taxon>Pseudomonadati</taxon>
        <taxon>Pseudomonadota</taxon>
        <taxon>Alphaproteobacteria</taxon>
        <taxon>Hyphomicrobiales</taxon>
        <taxon>Nitrobacteraceae</taxon>
        <taxon>Afipia</taxon>
    </lineage>
</organism>
<evidence type="ECO:0000256" key="1">
    <source>
        <dbReference type="SAM" id="MobiDB-lite"/>
    </source>
</evidence>
<feature type="region of interest" description="Disordered" evidence="1">
    <location>
        <begin position="74"/>
        <end position="101"/>
    </location>
</feature>
<gene>
    <name evidence="3" type="ORF">NCTC12722_01153</name>
</gene>
<protein>
    <submittedName>
        <fullName evidence="3">Uncharacterized protein</fullName>
    </submittedName>
</protein>
<dbReference type="Proteomes" id="UP000254343">
    <property type="component" value="Unassembled WGS sequence"/>
</dbReference>
<evidence type="ECO:0000313" key="4">
    <source>
        <dbReference type="Proteomes" id="UP000254343"/>
    </source>
</evidence>
<reference evidence="3 4" key="1">
    <citation type="submission" date="2018-06" db="EMBL/GenBank/DDBJ databases">
        <authorList>
            <consortium name="Pathogen Informatics"/>
            <person name="Doyle S."/>
        </authorList>
    </citation>
    <scope>NUCLEOTIDE SEQUENCE [LARGE SCALE GENOMIC DNA]</scope>
    <source>
        <strain evidence="3 4">NCTC12722</strain>
    </source>
</reference>
<dbReference type="EMBL" id="UIGB01000001">
    <property type="protein sequence ID" value="SUU83973.1"/>
    <property type="molecule type" value="Genomic_DNA"/>
</dbReference>
<evidence type="ECO:0000313" key="3">
    <source>
        <dbReference type="EMBL" id="SUU83973.1"/>
    </source>
</evidence>
<feature type="region of interest" description="Disordered" evidence="1">
    <location>
        <begin position="25"/>
        <end position="51"/>
    </location>
</feature>
<evidence type="ECO:0000256" key="2">
    <source>
        <dbReference type="SAM" id="SignalP"/>
    </source>
</evidence>
<dbReference type="RefSeq" id="WP_002718752.1">
    <property type="nucleotide sequence ID" value="NZ_UFSI01000001.1"/>
</dbReference>
<keyword evidence="2" id="KW-0732">Signal</keyword>
<feature type="signal peptide" evidence="2">
    <location>
        <begin position="1"/>
        <end position="22"/>
    </location>
</feature>
<feature type="chain" id="PRO_5017020805" evidence="2">
    <location>
        <begin position="23"/>
        <end position="101"/>
    </location>
</feature>
<accession>A0A380W698</accession>
<proteinExistence type="predicted"/>
<sequence>MQRFRVAMLVLAAVLAAGHVQADELLPLPPDRPAQPQSSEPKETSVHTGPPQCLRWSDSCVSCTRTDIKDKPACSNIGPACQPGPLQCLQTAPAENGKTTP</sequence>
<dbReference type="AlphaFoldDB" id="A0A380W698"/>
<name>A0A380W698_AFIFE</name>